<accession>A0A163XLW2</accession>
<dbReference type="InterPro" id="IPR029063">
    <property type="entry name" value="SAM-dependent_MTases_sf"/>
</dbReference>
<name>A0A163XLW2_9FLAO</name>
<comment type="caution">
    <text evidence="1">The sequence shown here is derived from an EMBL/GenBank/DDBJ whole genome shotgun (WGS) entry which is preliminary data.</text>
</comment>
<keyword evidence="1" id="KW-0489">Methyltransferase</keyword>
<protein>
    <submittedName>
        <fullName evidence="1">2-polyprenyl-3-methyl-5-hydroxy-6-metoxy-1, 4-benzoquinol methylase</fullName>
    </submittedName>
</protein>
<dbReference type="OrthoDB" id="9816564at2"/>
<keyword evidence="1" id="KW-0808">Transferase</keyword>
<keyword evidence="2" id="KW-1185">Reference proteome</keyword>
<proteinExistence type="predicted"/>
<dbReference type="GO" id="GO:0008168">
    <property type="term" value="F:methyltransferase activity"/>
    <property type="evidence" value="ECO:0007669"/>
    <property type="project" value="UniProtKB-KW"/>
</dbReference>
<gene>
    <name evidence="1" type="ORF">AV926_13760</name>
</gene>
<dbReference type="AlphaFoldDB" id="A0A163XLW2"/>
<reference evidence="1 2" key="1">
    <citation type="submission" date="2016-01" db="EMBL/GenBank/DDBJ databases">
        <title>Whole genome sequencing of Myroides marinus L41.</title>
        <authorList>
            <person name="Hong K.W."/>
        </authorList>
    </citation>
    <scope>NUCLEOTIDE SEQUENCE [LARGE SCALE GENOMIC DNA]</scope>
    <source>
        <strain evidence="1 2">L41</strain>
    </source>
</reference>
<dbReference type="RefSeq" id="WP_038987440.1">
    <property type="nucleotide sequence ID" value="NZ_JACAJW010000040.1"/>
</dbReference>
<evidence type="ECO:0000313" key="1">
    <source>
        <dbReference type="EMBL" id="KZE78100.1"/>
    </source>
</evidence>
<sequence>MNCTLCHTPLVNKIDNEYYICSTCEAYLKDEVHYFNSEKEKNHYECHNNDVNDIGYQNFTAPVTNTVLENCTPEMLGLDYGCGKGPVITKQLVEKGYKVNLCDPYFHPDTAYLDYQYDYIFSCEVFEHFYNPLEEIKKLSSILKQGGILIVKTHLYNNQTDFKNWYYRKDLTHVFIYTFKTFEYIAKQFNYEVITLTERLVVLKKK</sequence>
<organism evidence="1 2">
    <name type="scientific">Myroides marinus</name>
    <dbReference type="NCBI Taxonomy" id="703342"/>
    <lineage>
        <taxon>Bacteria</taxon>
        <taxon>Pseudomonadati</taxon>
        <taxon>Bacteroidota</taxon>
        <taxon>Flavobacteriia</taxon>
        <taxon>Flavobacteriales</taxon>
        <taxon>Flavobacteriaceae</taxon>
        <taxon>Myroides</taxon>
    </lineage>
</organism>
<dbReference type="GO" id="GO:0032259">
    <property type="term" value="P:methylation"/>
    <property type="evidence" value="ECO:0007669"/>
    <property type="project" value="UniProtKB-KW"/>
</dbReference>
<dbReference type="SUPFAM" id="SSF53335">
    <property type="entry name" value="S-adenosyl-L-methionine-dependent methyltransferases"/>
    <property type="match status" value="1"/>
</dbReference>
<dbReference type="Gene3D" id="3.40.50.150">
    <property type="entry name" value="Vaccinia Virus protein VP39"/>
    <property type="match status" value="1"/>
</dbReference>
<evidence type="ECO:0000313" key="2">
    <source>
        <dbReference type="Proteomes" id="UP000076630"/>
    </source>
</evidence>
<dbReference type="EMBL" id="LQNU01000066">
    <property type="protein sequence ID" value="KZE78100.1"/>
    <property type="molecule type" value="Genomic_DNA"/>
</dbReference>
<dbReference type="Proteomes" id="UP000076630">
    <property type="component" value="Unassembled WGS sequence"/>
</dbReference>
<dbReference type="Pfam" id="PF13489">
    <property type="entry name" value="Methyltransf_23"/>
    <property type="match status" value="1"/>
</dbReference>